<dbReference type="Pfam" id="PF06580">
    <property type="entry name" value="His_kinase"/>
    <property type="match status" value="1"/>
</dbReference>
<keyword evidence="1" id="KW-1133">Transmembrane helix</keyword>
<keyword evidence="3" id="KW-0418">Kinase</keyword>
<dbReference type="EMBL" id="JADKFW010000007">
    <property type="protein sequence ID" value="MBK9718159.1"/>
    <property type="molecule type" value="Genomic_DNA"/>
</dbReference>
<feature type="transmembrane region" description="Helical" evidence="1">
    <location>
        <begin position="74"/>
        <end position="96"/>
    </location>
</feature>
<dbReference type="InterPro" id="IPR010559">
    <property type="entry name" value="Sig_transdc_His_kin_internal"/>
</dbReference>
<evidence type="ECO:0000259" key="2">
    <source>
        <dbReference type="Pfam" id="PF06580"/>
    </source>
</evidence>
<accession>A0A9D7SBH1</accession>
<dbReference type="InterPro" id="IPR050640">
    <property type="entry name" value="Bact_2-comp_sensor_kinase"/>
</dbReference>
<keyword evidence="3" id="KW-0808">Transferase</keyword>
<dbReference type="AlphaFoldDB" id="A0A9D7SBH1"/>
<evidence type="ECO:0000256" key="1">
    <source>
        <dbReference type="SAM" id="Phobius"/>
    </source>
</evidence>
<feature type="transmembrane region" description="Helical" evidence="1">
    <location>
        <begin position="111"/>
        <end position="131"/>
    </location>
</feature>
<dbReference type="PANTHER" id="PTHR34220">
    <property type="entry name" value="SENSOR HISTIDINE KINASE YPDA"/>
    <property type="match status" value="1"/>
</dbReference>
<keyword evidence="1" id="KW-0472">Membrane</keyword>
<name>A0A9D7SBH1_9BACT</name>
<gene>
    <name evidence="3" type="ORF">IPO85_11730</name>
</gene>
<dbReference type="Proteomes" id="UP000808349">
    <property type="component" value="Unassembled WGS sequence"/>
</dbReference>
<comment type="caution">
    <text evidence="3">The sequence shown here is derived from an EMBL/GenBank/DDBJ whole genome shotgun (WGS) entry which is preliminary data.</text>
</comment>
<reference evidence="3 4" key="1">
    <citation type="submission" date="2020-10" db="EMBL/GenBank/DDBJ databases">
        <title>Connecting structure to function with the recovery of over 1000 high-quality activated sludge metagenome-assembled genomes encoding full-length rRNA genes using long-read sequencing.</title>
        <authorList>
            <person name="Singleton C.M."/>
            <person name="Petriglieri F."/>
            <person name="Kristensen J.M."/>
            <person name="Kirkegaard R.H."/>
            <person name="Michaelsen T.Y."/>
            <person name="Andersen M.H."/>
            <person name="Karst S.M."/>
            <person name="Dueholm M.S."/>
            <person name="Nielsen P.H."/>
            <person name="Albertsen M."/>
        </authorList>
    </citation>
    <scope>NUCLEOTIDE SEQUENCE [LARGE SCALE GENOMIC DNA]</scope>
    <source>
        <strain evidence="3">Ribe_18-Q3-R11-54_BAT3C.373</strain>
    </source>
</reference>
<evidence type="ECO:0000313" key="4">
    <source>
        <dbReference type="Proteomes" id="UP000808349"/>
    </source>
</evidence>
<feature type="transmembrane region" description="Helical" evidence="1">
    <location>
        <begin position="7"/>
        <end position="29"/>
    </location>
</feature>
<proteinExistence type="predicted"/>
<feature type="transmembrane region" description="Helical" evidence="1">
    <location>
        <begin position="35"/>
        <end position="54"/>
    </location>
</feature>
<dbReference type="PANTHER" id="PTHR34220:SF7">
    <property type="entry name" value="SENSOR HISTIDINE KINASE YPDA"/>
    <property type="match status" value="1"/>
</dbReference>
<dbReference type="GO" id="GO:0000155">
    <property type="term" value="F:phosphorelay sensor kinase activity"/>
    <property type="evidence" value="ECO:0007669"/>
    <property type="project" value="InterPro"/>
</dbReference>
<protein>
    <submittedName>
        <fullName evidence="3">Histidine kinase</fullName>
    </submittedName>
</protein>
<feature type="domain" description="Signal transduction histidine kinase internal region" evidence="2">
    <location>
        <begin position="156"/>
        <end position="234"/>
    </location>
</feature>
<evidence type="ECO:0000313" key="3">
    <source>
        <dbReference type="EMBL" id="MBK9718159.1"/>
    </source>
</evidence>
<dbReference type="GO" id="GO:0016020">
    <property type="term" value="C:membrane"/>
    <property type="evidence" value="ECO:0007669"/>
    <property type="project" value="InterPro"/>
</dbReference>
<sequence length="339" mass="40058">MKDNKIRFLYMIIVGIFISLLLDFIKIGGQTYHNQLFDFIISILITIAVWEGNLRLDHWMNMRFPWVLKPIKRVAFHLPTSIFYSAFVIYLSMLAFNKYVCPLPEDTKESFMITSLVIGVLISIILLTVEISTQFFKQWKSSLVEIEKYKSESLQAQLQNLKNQLNPHFLFNNMSVLSSLVYKDQDKAVDFINQLSKVYRYLLDNRNNELVTLKTELNFIESYNFLLKIRFDKNIRFDVNIPEHYLSWYLPPMSLQMLIENTIKHNEVSAELPLTVSINIHLDMLQVSNNLQLRTMNEISSKTGIQNIRERYKYFTERNVEVIETSNEFIVRIPLLDQK</sequence>
<keyword evidence="1" id="KW-0812">Transmembrane</keyword>
<organism evidence="3 4">
    <name type="scientific">Candidatus Defluviibacterium haderslevense</name>
    <dbReference type="NCBI Taxonomy" id="2981993"/>
    <lineage>
        <taxon>Bacteria</taxon>
        <taxon>Pseudomonadati</taxon>
        <taxon>Bacteroidota</taxon>
        <taxon>Saprospiria</taxon>
        <taxon>Saprospirales</taxon>
        <taxon>Saprospiraceae</taxon>
        <taxon>Candidatus Defluviibacterium</taxon>
    </lineage>
</organism>